<evidence type="ECO:0000313" key="1">
    <source>
        <dbReference type="EMBL" id="KAG5574204.1"/>
    </source>
</evidence>
<protein>
    <submittedName>
        <fullName evidence="1">Uncharacterized protein</fullName>
    </submittedName>
</protein>
<dbReference type="InterPro" id="IPR010325">
    <property type="entry name" value="Rhamnogal_lyase"/>
</dbReference>
<proteinExistence type="predicted"/>
<dbReference type="Proteomes" id="UP000824120">
    <property type="component" value="Chromosome 11"/>
</dbReference>
<reference evidence="1 2" key="1">
    <citation type="submission" date="2020-09" db="EMBL/GenBank/DDBJ databases">
        <title>De no assembly of potato wild relative species, Solanum commersonii.</title>
        <authorList>
            <person name="Cho K."/>
        </authorList>
    </citation>
    <scope>NUCLEOTIDE SEQUENCE [LARGE SCALE GENOMIC DNA]</scope>
    <source>
        <strain evidence="1">LZ3.2</strain>
        <tissue evidence="1">Leaf</tissue>
    </source>
</reference>
<comment type="caution">
    <text evidence="1">The sequence shown here is derived from an EMBL/GenBank/DDBJ whole genome shotgun (WGS) entry which is preliminary data.</text>
</comment>
<dbReference type="AlphaFoldDB" id="A0A9J5WG49"/>
<accession>A0A9J5WG49</accession>
<organism evidence="1 2">
    <name type="scientific">Solanum commersonii</name>
    <name type="common">Commerson's wild potato</name>
    <name type="synonym">Commerson's nightshade</name>
    <dbReference type="NCBI Taxonomy" id="4109"/>
    <lineage>
        <taxon>Eukaryota</taxon>
        <taxon>Viridiplantae</taxon>
        <taxon>Streptophyta</taxon>
        <taxon>Embryophyta</taxon>
        <taxon>Tracheophyta</taxon>
        <taxon>Spermatophyta</taxon>
        <taxon>Magnoliopsida</taxon>
        <taxon>eudicotyledons</taxon>
        <taxon>Gunneridae</taxon>
        <taxon>Pentapetalae</taxon>
        <taxon>asterids</taxon>
        <taxon>lamiids</taxon>
        <taxon>Solanales</taxon>
        <taxon>Solanaceae</taxon>
        <taxon>Solanoideae</taxon>
        <taxon>Solaneae</taxon>
        <taxon>Solanum</taxon>
    </lineage>
</organism>
<gene>
    <name evidence="1" type="ORF">H5410_054338</name>
</gene>
<dbReference type="Pfam" id="PF06045">
    <property type="entry name" value="Rhamnogal_lyase"/>
    <property type="match status" value="1"/>
</dbReference>
<evidence type="ECO:0000313" key="2">
    <source>
        <dbReference type="Proteomes" id="UP000824120"/>
    </source>
</evidence>
<keyword evidence="2" id="KW-1185">Reference proteome</keyword>
<dbReference type="OrthoDB" id="2130367at2759"/>
<sequence>MCYNKFFDSVTDLWVYSINTARNVLKKNSQLDLQSFPPVQILRLDHDYVVVDNGIFNVTFSIPGGMVTGIQYNGIDNLLENGNKDDNRG</sequence>
<dbReference type="EMBL" id="JACXVP010000011">
    <property type="protein sequence ID" value="KAG5574204.1"/>
    <property type="molecule type" value="Genomic_DNA"/>
</dbReference>
<name>A0A9J5WG49_SOLCO</name>